<comment type="caution">
    <text evidence="6">The sequence shown here is derived from an EMBL/GenBank/DDBJ whole genome shotgun (WGS) entry which is preliminary data.</text>
</comment>
<dbReference type="CDD" id="cd10917">
    <property type="entry name" value="CE4_NodB_like_6s_7s"/>
    <property type="match status" value="1"/>
</dbReference>
<protein>
    <submittedName>
        <fullName evidence="6">Polysaccharide deacetylase family protein</fullName>
    </submittedName>
</protein>
<dbReference type="PANTHER" id="PTHR10587">
    <property type="entry name" value="GLYCOSYL TRANSFERASE-RELATED"/>
    <property type="match status" value="1"/>
</dbReference>
<evidence type="ECO:0000256" key="4">
    <source>
        <dbReference type="SAM" id="Phobius"/>
    </source>
</evidence>
<keyword evidence="4" id="KW-0472">Membrane</keyword>
<keyword evidence="1" id="KW-0479">Metal-binding</keyword>
<sequence>MTQQQDKDVTGSSANASDTNAANAGFNETDGVDAFASQWGSEPAATSESIESGDATVAIPPKSHRPKPLLIAFLAVFVILALVAGITIARNISSSRAQAHADALQSCQNAQTKYATTVTTYTATMKAARELGKTPPDDVANTKLLDTLNELAGTNDSAVIGLDLNTLNESDCSGNASTDDLDALAGSFGDAIVPMFKRTGEVQYAADNVKASIEDQKTVNVRSRLSYLVSTAQTVLDVSGGKVDESLRTALSDAIDAATALQKTNNLTAESTKGVMSDLQSAVDAVRNAMPLDCRLSKCVALTFDDGPDKTNTPKVLDALRQSGVPATFFVQGQNISGSNVDLLKREATEGHEIGSMSWSHTQLHALSAGDLKTSLDKTANAIENATGSRPTLLRAPDGAWSDTVLSRAKADGLSLVLWNIDSQDWKSRDADAIVKQVVSTTLSGSIIDLHDTYGSTAAAIPQIVKQLQDQGYHFVTVSKLLEGGAKPGEIYYSAGDSSAYTKGVLADR</sequence>
<keyword evidence="4" id="KW-0812">Transmembrane</keyword>
<dbReference type="GO" id="GO:0016810">
    <property type="term" value="F:hydrolase activity, acting on carbon-nitrogen (but not peptide) bonds"/>
    <property type="evidence" value="ECO:0007669"/>
    <property type="project" value="InterPro"/>
</dbReference>
<name>A0A5M9ZUD3_9BIFI</name>
<dbReference type="GO" id="GO:0046872">
    <property type="term" value="F:metal ion binding"/>
    <property type="evidence" value="ECO:0007669"/>
    <property type="project" value="UniProtKB-KW"/>
</dbReference>
<evidence type="ECO:0000259" key="5">
    <source>
        <dbReference type="PROSITE" id="PS51677"/>
    </source>
</evidence>
<dbReference type="InterPro" id="IPR011330">
    <property type="entry name" value="Glyco_hydro/deAcase_b/a-brl"/>
</dbReference>
<feature type="domain" description="NodB homology" evidence="5">
    <location>
        <begin position="298"/>
        <end position="476"/>
    </location>
</feature>
<evidence type="ECO:0000256" key="1">
    <source>
        <dbReference type="ARBA" id="ARBA00022723"/>
    </source>
</evidence>
<dbReference type="PROSITE" id="PS51677">
    <property type="entry name" value="NODB"/>
    <property type="match status" value="1"/>
</dbReference>
<evidence type="ECO:0000256" key="3">
    <source>
        <dbReference type="SAM" id="MobiDB-lite"/>
    </source>
</evidence>
<accession>A0A5M9ZUD3</accession>
<feature type="compositionally biased region" description="Low complexity" evidence="3">
    <location>
        <begin position="12"/>
        <end position="24"/>
    </location>
</feature>
<dbReference type="Gene3D" id="3.20.20.370">
    <property type="entry name" value="Glycoside hydrolase/deacetylase"/>
    <property type="match status" value="1"/>
</dbReference>
<dbReference type="InterPro" id="IPR002509">
    <property type="entry name" value="NODB_dom"/>
</dbReference>
<evidence type="ECO:0000256" key="2">
    <source>
        <dbReference type="ARBA" id="ARBA00022801"/>
    </source>
</evidence>
<keyword evidence="2" id="KW-0378">Hydrolase</keyword>
<evidence type="ECO:0000313" key="6">
    <source>
        <dbReference type="EMBL" id="KAA8831069.1"/>
    </source>
</evidence>
<dbReference type="OrthoDB" id="9763050at2"/>
<dbReference type="Proteomes" id="UP000412028">
    <property type="component" value="Unassembled WGS sequence"/>
</dbReference>
<proteinExistence type="predicted"/>
<dbReference type="RefSeq" id="WP_150380925.1">
    <property type="nucleotide sequence ID" value="NZ_RZUI01000003.1"/>
</dbReference>
<evidence type="ECO:0000313" key="7">
    <source>
        <dbReference type="Proteomes" id="UP000412028"/>
    </source>
</evidence>
<dbReference type="EMBL" id="RZUI01000003">
    <property type="protein sequence ID" value="KAA8831069.1"/>
    <property type="molecule type" value="Genomic_DNA"/>
</dbReference>
<dbReference type="AlphaFoldDB" id="A0A5M9ZUD3"/>
<dbReference type="GO" id="GO:0005975">
    <property type="term" value="P:carbohydrate metabolic process"/>
    <property type="evidence" value="ECO:0007669"/>
    <property type="project" value="InterPro"/>
</dbReference>
<reference evidence="6 7" key="1">
    <citation type="journal article" date="2019" name="Syst. Appl. Microbiol.">
        <title>Characterization of Bifidobacterium species in feaces of the Egyptian fruit bat: Description of B. vespertilionis sp. nov. and B. rousetti sp. nov.</title>
        <authorList>
            <person name="Modesto M."/>
            <person name="Satti M."/>
            <person name="Watanabe K."/>
            <person name="Puglisi E."/>
            <person name="Morelli L."/>
            <person name="Huang C.-H."/>
            <person name="Liou J.-S."/>
            <person name="Miyashita M."/>
            <person name="Tamura T."/>
            <person name="Saito S."/>
            <person name="Mori K."/>
            <person name="Huang L."/>
            <person name="Sciavilla P."/>
            <person name="Sandri C."/>
            <person name="Spiezio C."/>
            <person name="Vitali F."/>
            <person name="Cavalieri D."/>
            <person name="Perpetuini G."/>
            <person name="Tofalo R."/>
            <person name="Bonetti A."/>
            <person name="Arita M."/>
            <person name="Mattarelli P."/>
        </authorList>
    </citation>
    <scope>NUCLEOTIDE SEQUENCE [LARGE SCALE GENOMIC DNA]</scope>
    <source>
        <strain evidence="6 7">RST7</strain>
    </source>
</reference>
<organism evidence="6 7">
    <name type="scientific">Bifidobacterium tissieri</name>
    <dbReference type="NCBI Taxonomy" id="1630162"/>
    <lineage>
        <taxon>Bacteria</taxon>
        <taxon>Bacillati</taxon>
        <taxon>Actinomycetota</taxon>
        <taxon>Actinomycetes</taxon>
        <taxon>Bifidobacteriales</taxon>
        <taxon>Bifidobacteriaceae</taxon>
        <taxon>Bifidobacterium</taxon>
    </lineage>
</organism>
<dbReference type="SUPFAM" id="SSF88713">
    <property type="entry name" value="Glycoside hydrolase/deacetylase"/>
    <property type="match status" value="1"/>
</dbReference>
<dbReference type="InterPro" id="IPR050248">
    <property type="entry name" value="Polysacc_deacetylase_ArnD"/>
</dbReference>
<keyword evidence="4" id="KW-1133">Transmembrane helix</keyword>
<dbReference type="GO" id="GO:0016020">
    <property type="term" value="C:membrane"/>
    <property type="evidence" value="ECO:0007669"/>
    <property type="project" value="TreeGrafter"/>
</dbReference>
<gene>
    <name evidence="6" type="ORF">EMO89_03200</name>
</gene>
<dbReference type="Pfam" id="PF01522">
    <property type="entry name" value="Polysacc_deac_1"/>
    <property type="match status" value="1"/>
</dbReference>
<feature type="region of interest" description="Disordered" evidence="3">
    <location>
        <begin position="1"/>
        <end position="59"/>
    </location>
</feature>
<feature type="transmembrane region" description="Helical" evidence="4">
    <location>
        <begin position="69"/>
        <end position="89"/>
    </location>
</feature>
<dbReference type="PANTHER" id="PTHR10587:SF133">
    <property type="entry name" value="CHITIN DEACETYLASE 1-RELATED"/>
    <property type="match status" value="1"/>
</dbReference>
<feature type="compositionally biased region" description="Polar residues" evidence="3">
    <location>
        <begin position="38"/>
        <end position="50"/>
    </location>
</feature>